<sequence length="70" mass="7710">MNNPRAQLSSCMSPINSDATMNHHHPVPPPQQISKTASLNIGIIWMTIFPGCPLLACNMNRQLAHTMTDL</sequence>
<reference evidence="3 4" key="1">
    <citation type="submission" date="2016-07" db="EMBL/GenBank/DDBJ databases">
        <title>Pervasive Adenine N6-methylation of Active Genes in Fungi.</title>
        <authorList>
            <consortium name="DOE Joint Genome Institute"/>
            <person name="Mondo S.J."/>
            <person name="Dannebaum R.O."/>
            <person name="Kuo R.C."/>
            <person name="Labutti K."/>
            <person name="Haridas S."/>
            <person name="Kuo A."/>
            <person name="Salamov A."/>
            <person name="Ahrendt S.R."/>
            <person name="Lipzen A."/>
            <person name="Sullivan W."/>
            <person name="Andreopoulos W.B."/>
            <person name="Clum A."/>
            <person name="Lindquist E."/>
            <person name="Daum C."/>
            <person name="Ramamoorthy G.K."/>
            <person name="Gryganskyi A."/>
            <person name="Culley D."/>
            <person name="Magnuson J.K."/>
            <person name="James T.Y."/>
            <person name="O'Malley M.A."/>
            <person name="Stajich J.E."/>
            <person name="Spatafora J.W."/>
            <person name="Visel A."/>
            <person name="Grigoriev I.V."/>
        </authorList>
    </citation>
    <scope>NUCLEOTIDE SEQUENCE [LARGE SCALE GENOMIC DNA]</scope>
    <source>
        <strain evidence="3 4">NRRL 1336</strain>
    </source>
</reference>
<dbReference type="AlphaFoldDB" id="A0A1X2HSH6"/>
<feature type="non-terminal residue" evidence="3">
    <location>
        <position position="70"/>
    </location>
</feature>
<feature type="compositionally biased region" description="Polar residues" evidence="1">
    <location>
        <begin position="1"/>
        <end position="20"/>
    </location>
</feature>
<proteinExistence type="predicted"/>
<keyword evidence="2" id="KW-1133">Transmembrane helix</keyword>
<evidence type="ECO:0000256" key="2">
    <source>
        <dbReference type="SAM" id="Phobius"/>
    </source>
</evidence>
<evidence type="ECO:0000313" key="3">
    <source>
        <dbReference type="EMBL" id="ORZ01986.1"/>
    </source>
</evidence>
<comment type="caution">
    <text evidence="3">The sequence shown here is derived from an EMBL/GenBank/DDBJ whole genome shotgun (WGS) entry which is preliminary data.</text>
</comment>
<keyword evidence="4" id="KW-1185">Reference proteome</keyword>
<name>A0A1X2HSH6_9FUNG</name>
<accession>A0A1X2HSH6</accession>
<keyword evidence="2" id="KW-0472">Membrane</keyword>
<keyword evidence="2" id="KW-0812">Transmembrane</keyword>
<evidence type="ECO:0000313" key="4">
    <source>
        <dbReference type="Proteomes" id="UP000193560"/>
    </source>
</evidence>
<evidence type="ECO:0000256" key="1">
    <source>
        <dbReference type="SAM" id="MobiDB-lite"/>
    </source>
</evidence>
<dbReference type="EMBL" id="MCGE01000055">
    <property type="protein sequence ID" value="ORZ01986.1"/>
    <property type="molecule type" value="Genomic_DNA"/>
</dbReference>
<feature type="transmembrane region" description="Helical" evidence="2">
    <location>
        <begin position="37"/>
        <end position="57"/>
    </location>
</feature>
<dbReference type="Proteomes" id="UP000193560">
    <property type="component" value="Unassembled WGS sequence"/>
</dbReference>
<protein>
    <submittedName>
        <fullName evidence="3">Uncharacterized protein</fullName>
    </submittedName>
</protein>
<gene>
    <name evidence="3" type="ORF">BCR42DRAFT_429745</name>
</gene>
<feature type="region of interest" description="Disordered" evidence="1">
    <location>
        <begin position="1"/>
        <end position="33"/>
    </location>
</feature>
<organism evidence="3 4">
    <name type="scientific">Absidia repens</name>
    <dbReference type="NCBI Taxonomy" id="90262"/>
    <lineage>
        <taxon>Eukaryota</taxon>
        <taxon>Fungi</taxon>
        <taxon>Fungi incertae sedis</taxon>
        <taxon>Mucoromycota</taxon>
        <taxon>Mucoromycotina</taxon>
        <taxon>Mucoromycetes</taxon>
        <taxon>Mucorales</taxon>
        <taxon>Cunninghamellaceae</taxon>
        <taxon>Absidia</taxon>
    </lineage>
</organism>